<evidence type="ECO:0000313" key="1">
    <source>
        <dbReference type="EMBL" id="CAH2230462.1"/>
    </source>
</evidence>
<protein>
    <submittedName>
        <fullName evidence="1">Jg27415 protein</fullName>
    </submittedName>
</protein>
<evidence type="ECO:0000313" key="2">
    <source>
        <dbReference type="Proteomes" id="UP000838756"/>
    </source>
</evidence>
<organism evidence="1 2">
    <name type="scientific">Pararge aegeria aegeria</name>
    <dbReference type="NCBI Taxonomy" id="348720"/>
    <lineage>
        <taxon>Eukaryota</taxon>
        <taxon>Metazoa</taxon>
        <taxon>Ecdysozoa</taxon>
        <taxon>Arthropoda</taxon>
        <taxon>Hexapoda</taxon>
        <taxon>Insecta</taxon>
        <taxon>Pterygota</taxon>
        <taxon>Neoptera</taxon>
        <taxon>Endopterygota</taxon>
        <taxon>Lepidoptera</taxon>
        <taxon>Glossata</taxon>
        <taxon>Ditrysia</taxon>
        <taxon>Papilionoidea</taxon>
        <taxon>Nymphalidae</taxon>
        <taxon>Satyrinae</taxon>
        <taxon>Satyrini</taxon>
        <taxon>Parargina</taxon>
        <taxon>Pararge</taxon>
    </lineage>
</organism>
<accession>A0A8S4R5I1</accession>
<dbReference type="AlphaFoldDB" id="A0A8S4R5I1"/>
<comment type="caution">
    <text evidence="1">The sequence shown here is derived from an EMBL/GenBank/DDBJ whole genome shotgun (WGS) entry which is preliminary data.</text>
</comment>
<gene>
    <name evidence="1" type="primary">jg27415</name>
    <name evidence="1" type="ORF">PAEG_LOCUS9673</name>
</gene>
<dbReference type="EMBL" id="CAKXAJ010024808">
    <property type="protein sequence ID" value="CAH2230462.1"/>
    <property type="molecule type" value="Genomic_DNA"/>
</dbReference>
<reference evidence="1" key="1">
    <citation type="submission" date="2022-03" db="EMBL/GenBank/DDBJ databases">
        <authorList>
            <person name="Lindestad O."/>
        </authorList>
    </citation>
    <scope>NUCLEOTIDE SEQUENCE</scope>
</reference>
<keyword evidence="2" id="KW-1185">Reference proteome</keyword>
<name>A0A8S4R5I1_9NEOP</name>
<dbReference type="Proteomes" id="UP000838756">
    <property type="component" value="Unassembled WGS sequence"/>
</dbReference>
<proteinExistence type="predicted"/>
<sequence length="67" mass="7681">MMPALCRRVGHRGARLFAPVSLLPDTGLRKLYSSQFRELYRLSSFDRASPVRCQGAPWVSEDDNLER</sequence>